<accession>A0A848DIE1</accession>
<protein>
    <submittedName>
        <fullName evidence="2">Uncharacterized protein</fullName>
    </submittedName>
</protein>
<dbReference type="AlphaFoldDB" id="A0A848DIE1"/>
<dbReference type="EMBL" id="JAAXKZ010000034">
    <property type="protein sequence ID" value="NMH92234.1"/>
    <property type="molecule type" value="Genomic_DNA"/>
</dbReference>
<feature type="region of interest" description="Disordered" evidence="1">
    <location>
        <begin position="1"/>
        <end position="20"/>
    </location>
</feature>
<reference evidence="2 3" key="1">
    <citation type="submission" date="2020-04" db="EMBL/GenBank/DDBJ databases">
        <authorList>
            <person name="Klaysubun C."/>
            <person name="Duangmal K."/>
            <person name="Lipun K."/>
        </authorList>
    </citation>
    <scope>NUCLEOTIDE SEQUENCE [LARGE SCALE GENOMIC DNA]</scope>
    <source>
        <strain evidence="2 3">DSM 45300</strain>
    </source>
</reference>
<keyword evidence="3" id="KW-1185">Reference proteome</keyword>
<evidence type="ECO:0000313" key="3">
    <source>
        <dbReference type="Proteomes" id="UP000586918"/>
    </source>
</evidence>
<evidence type="ECO:0000313" key="2">
    <source>
        <dbReference type="EMBL" id="NMH92234.1"/>
    </source>
</evidence>
<name>A0A848DIE1_9PSEU</name>
<organism evidence="2 3">
    <name type="scientific">Pseudonocardia bannensis</name>
    <dbReference type="NCBI Taxonomy" id="630973"/>
    <lineage>
        <taxon>Bacteria</taxon>
        <taxon>Bacillati</taxon>
        <taxon>Actinomycetota</taxon>
        <taxon>Actinomycetes</taxon>
        <taxon>Pseudonocardiales</taxon>
        <taxon>Pseudonocardiaceae</taxon>
        <taxon>Pseudonocardia</taxon>
    </lineage>
</organism>
<evidence type="ECO:0000256" key="1">
    <source>
        <dbReference type="SAM" id="MobiDB-lite"/>
    </source>
</evidence>
<dbReference type="Proteomes" id="UP000586918">
    <property type="component" value="Unassembled WGS sequence"/>
</dbReference>
<sequence length="141" mass="14341">MIQAEDIPLPGFSQHGSQPIDESGVKGVAVVFGDEAGSRQLGETIVLLPDADAARRAMQGAVSSTQDQRSGVTTSAVPIGDSGVLITGYELGGTASTMLLFSQGVASVAMDFRSAATDPVPVDVVTAVGARQADLLRRGLG</sequence>
<proteinExistence type="predicted"/>
<comment type="caution">
    <text evidence="2">The sequence shown here is derived from an EMBL/GenBank/DDBJ whole genome shotgun (WGS) entry which is preliminary data.</text>
</comment>
<gene>
    <name evidence="2" type="ORF">HF519_11760</name>
</gene>
<dbReference type="RefSeq" id="WP_169412951.1">
    <property type="nucleotide sequence ID" value="NZ_JAAXKZ010000034.1"/>
</dbReference>